<accession>A0ABN2PKJ4</accession>
<dbReference type="InterPro" id="IPR006059">
    <property type="entry name" value="SBP"/>
</dbReference>
<dbReference type="PANTHER" id="PTHR43649">
    <property type="entry name" value="ARABINOSE-BINDING PROTEIN-RELATED"/>
    <property type="match status" value="1"/>
</dbReference>
<feature type="signal peptide" evidence="5">
    <location>
        <begin position="1"/>
        <end position="21"/>
    </location>
</feature>
<dbReference type="Gene3D" id="3.40.190.10">
    <property type="entry name" value="Periplasmic binding protein-like II"/>
    <property type="match status" value="2"/>
</dbReference>
<keyword evidence="3 5" id="KW-0732">Signal</keyword>
<dbReference type="Pfam" id="PF13416">
    <property type="entry name" value="SBP_bac_8"/>
    <property type="match status" value="1"/>
</dbReference>
<evidence type="ECO:0000256" key="2">
    <source>
        <dbReference type="ARBA" id="ARBA00022448"/>
    </source>
</evidence>
<comment type="caution">
    <text evidence="6">The sequence shown here is derived from an EMBL/GenBank/DDBJ whole genome shotgun (WGS) entry which is preliminary data.</text>
</comment>
<gene>
    <name evidence="6" type="ORF">GCM10009716_35710</name>
</gene>
<evidence type="ECO:0000256" key="4">
    <source>
        <dbReference type="SAM" id="MobiDB-lite"/>
    </source>
</evidence>
<evidence type="ECO:0000313" key="7">
    <source>
        <dbReference type="Proteomes" id="UP001501303"/>
    </source>
</evidence>
<dbReference type="RefSeq" id="WP_344263577.1">
    <property type="nucleotide sequence ID" value="NZ_BAAAMJ010000038.1"/>
</dbReference>
<evidence type="ECO:0000256" key="5">
    <source>
        <dbReference type="SAM" id="SignalP"/>
    </source>
</evidence>
<keyword evidence="7" id="KW-1185">Reference proteome</keyword>
<dbReference type="InterPro" id="IPR050490">
    <property type="entry name" value="Bact_solute-bd_prot1"/>
</dbReference>
<evidence type="ECO:0000256" key="3">
    <source>
        <dbReference type="ARBA" id="ARBA00022729"/>
    </source>
</evidence>
<feature type="region of interest" description="Disordered" evidence="4">
    <location>
        <begin position="365"/>
        <end position="391"/>
    </location>
</feature>
<comment type="similarity">
    <text evidence="1">Belongs to the bacterial solute-binding protein 1 family.</text>
</comment>
<dbReference type="EMBL" id="BAAAMJ010000038">
    <property type="protein sequence ID" value="GAA1924289.1"/>
    <property type="molecule type" value="Genomic_DNA"/>
</dbReference>
<dbReference type="PANTHER" id="PTHR43649:SF34">
    <property type="entry name" value="ABC TRANSPORTER PERIPLASMIC-BINDING PROTEIN YCJN-RELATED"/>
    <property type="match status" value="1"/>
</dbReference>
<evidence type="ECO:0000256" key="1">
    <source>
        <dbReference type="ARBA" id="ARBA00008520"/>
    </source>
</evidence>
<evidence type="ECO:0000313" key="6">
    <source>
        <dbReference type="EMBL" id="GAA1924289.1"/>
    </source>
</evidence>
<sequence length="469" mass="50489">MRAARARGAVLAALAVPALLAASCSGGPEADAFPADDGRPLVVVSSADLTTRDGRSVRRELIDAWNAIEGNREARLVELPSGADTARSQLVASLQSGTADFDLLNLDIVWIPEFAEAGLIAELDEELLEPDFLPQAARAGRWRGAVYAVPFNTDVGLLYYRTDLLGELDRGPERLREETLGELLGNWPRGARHPLYITQLASYEGLTVNAMEALWSSGAELVDEDGRYVGSREELEAGLRELERITGAEINPLADEADETLSLREFSDEDSGTVLMRNWPYAATQLDAALPPDVGFGITTLPGAAALGGQSLAVAADSVRARDAEKLIEFLTHPGTDSQRSLLRAGFAPALRDAYRLEGSGGPDCHRSRFFARPEPPSGDRRELPPGAPSGSAPVYGAVGYAELLWCALQEARPRPATPHYPEFSRLLRTEVKRMLDDKGWTPRSAAEALHEALPGVLGGEPVRPAESP</sequence>
<organism evidence="6 7">
    <name type="scientific">Streptomyces sodiiphilus</name>
    <dbReference type="NCBI Taxonomy" id="226217"/>
    <lineage>
        <taxon>Bacteria</taxon>
        <taxon>Bacillati</taxon>
        <taxon>Actinomycetota</taxon>
        <taxon>Actinomycetes</taxon>
        <taxon>Kitasatosporales</taxon>
        <taxon>Streptomycetaceae</taxon>
        <taxon>Streptomyces</taxon>
    </lineage>
</organism>
<feature type="chain" id="PRO_5047041256" description="ABC transporter substrate-binding protein" evidence="5">
    <location>
        <begin position="22"/>
        <end position="469"/>
    </location>
</feature>
<proteinExistence type="inferred from homology"/>
<reference evidence="6 7" key="1">
    <citation type="journal article" date="2019" name="Int. J. Syst. Evol. Microbiol.">
        <title>The Global Catalogue of Microorganisms (GCM) 10K type strain sequencing project: providing services to taxonomists for standard genome sequencing and annotation.</title>
        <authorList>
            <consortium name="The Broad Institute Genomics Platform"/>
            <consortium name="The Broad Institute Genome Sequencing Center for Infectious Disease"/>
            <person name="Wu L."/>
            <person name="Ma J."/>
        </authorList>
    </citation>
    <scope>NUCLEOTIDE SEQUENCE [LARGE SCALE GENOMIC DNA]</scope>
    <source>
        <strain evidence="6 7">JCM 13581</strain>
    </source>
</reference>
<protein>
    <recommendedName>
        <fullName evidence="8">ABC transporter substrate-binding protein</fullName>
    </recommendedName>
</protein>
<dbReference type="SUPFAM" id="SSF53850">
    <property type="entry name" value="Periplasmic binding protein-like II"/>
    <property type="match status" value="1"/>
</dbReference>
<keyword evidence="2" id="KW-0813">Transport</keyword>
<name>A0ABN2PKJ4_9ACTN</name>
<dbReference type="Proteomes" id="UP001501303">
    <property type="component" value="Unassembled WGS sequence"/>
</dbReference>
<dbReference type="PROSITE" id="PS51257">
    <property type="entry name" value="PROKAR_LIPOPROTEIN"/>
    <property type="match status" value="1"/>
</dbReference>
<evidence type="ECO:0008006" key="8">
    <source>
        <dbReference type="Google" id="ProtNLM"/>
    </source>
</evidence>